<sequence>MIAQNARTWIRSQQFDPGPLGALVNPFFLARRALRREIATLAAQCSGRLLDVGCGSKPYRSLFSTPDYIGLEIDSPMTRTRGFADAFYDGHRFPFDDASFETVLCNQVLEHVFNPEEFVREIARVLKPGGKLLLTVPFVWDEHEQPYDFARYSSFGLRDLLSRQGLDVATHRKTLPNLGLLGQLAGAYFYKIAWKHGTVARALAMGALIAPSSLVGWLLGAILPNNLDLYLDNVVLANRA</sequence>
<feature type="transmembrane region" description="Helical" evidence="1">
    <location>
        <begin position="202"/>
        <end position="223"/>
    </location>
</feature>
<evidence type="ECO:0000259" key="2">
    <source>
        <dbReference type="Pfam" id="PF08241"/>
    </source>
</evidence>
<name>A0A2K8MQJ5_9SPHN</name>
<reference evidence="3 4" key="1">
    <citation type="submission" date="2017-11" db="EMBL/GenBank/DDBJ databases">
        <title>Complete genome sequence of Sphingomonas sp. Strain Cra20, a psychrotolerant potential plant growth promoting rhizobacteria.</title>
        <authorList>
            <person name="Luo Y."/>
        </authorList>
    </citation>
    <scope>NUCLEOTIDE SEQUENCE [LARGE SCALE GENOMIC DNA]</scope>
    <source>
        <strain evidence="3 4">Cra20</strain>
    </source>
</reference>
<dbReference type="SUPFAM" id="SSF53335">
    <property type="entry name" value="S-adenosyl-L-methionine-dependent methyltransferases"/>
    <property type="match status" value="1"/>
</dbReference>
<dbReference type="Proteomes" id="UP000229081">
    <property type="component" value="Chromosome"/>
</dbReference>
<organism evidence="3 4">
    <name type="scientific">Sphingomonas psychrotolerans</name>
    <dbReference type="NCBI Taxonomy" id="1327635"/>
    <lineage>
        <taxon>Bacteria</taxon>
        <taxon>Pseudomonadati</taxon>
        <taxon>Pseudomonadota</taxon>
        <taxon>Alphaproteobacteria</taxon>
        <taxon>Sphingomonadales</taxon>
        <taxon>Sphingomonadaceae</taxon>
        <taxon>Sphingomonas</taxon>
    </lineage>
</organism>
<dbReference type="AlphaFoldDB" id="A0A2K8MQJ5"/>
<dbReference type="EMBL" id="CP024923">
    <property type="protein sequence ID" value="ATY34279.1"/>
    <property type="molecule type" value="Genomic_DNA"/>
</dbReference>
<evidence type="ECO:0000313" key="3">
    <source>
        <dbReference type="EMBL" id="ATY34279.1"/>
    </source>
</evidence>
<keyword evidence="3" id="KW-0489">Methyltransferase</keyword>
<dbReference type="CDD" id="cd02440">
    <property type="entry name" value="AdoMet_MTases"/>
    <property type="match status" value="1"/>
</dbReference>
<accession>A0A2K8MQJ5</accession>
<dbReference type="Pfam" id="PF08241">
    <property type="entry name" value="Methyltransf_11"/>
    <property type="match status" value="1"/>
</dbReference>
<protein>
    <submittedName>
        <fullName evidence="3">Methylase</fullName>
    </submittedName>
</protein>
<dbReference type="GO" id="GO:0008757">
    <property type="term" value="F:S-adenosylmethionine-dependent methyltransferase activity"/>
    <property type="evidence" value="ECO:0007669"/>
    <property type="project" value="InterPro"/>
</dbReference>
<evidence type="ECO:0000313" key="4">
    <source>
        <dbReference type="Proteomes" id="UP000229081"/>
    </source>
</evidence>
<dbReference type="InterPro" id="IPR013216">
    <property type="entry name" value="Methyltransf_11"/>
</dbReference>
<dbReference type="PANTHER" id="PTHR42912">
    <property type="entry name" value="METHYLTRANSFERASE"/>
    <property type="match status" value="1"/>
</dbReference>
<keyword evidence="1" id="KW-1133">Transmembrane helix</keyword>
<dbReference type="InterPro" id="IPR050508">
    <property type="entry name" value="Methyltransf_Superfamily"/>
</dbReference>
<dbReference type="KEGG" id="sphc:CVN68_21875"/>
<proteinExistence type="predicted"/>
<dbReference type="InterPro" id="IPR029063">
    <property type="entry name" value="SAM-dependent_MTases_sf"/>
</dbReference>
<feature type="domain" description="Methyltransferase type 11" evidence="2">
    <location>
        <begin position="50"/>
        <end position="133"/>
    </location>
</feature>
<keyword evidence="1" id="KW-0472">Membrane</keyword>
<keyword evidence="4" id="KW-1185">Reference proteome</keyword>
<dbReference type="GO" id="GO:0032259">
    <property type="term" value="P:methylation"/>
    <property type="evidence" value="ECO:0007669"/>
    <property type="project" value="UniProtKB-KW"/>
</dbReference>
<gene>
    <name evidence="3" type="ORF">CVN68_21875</name>
</gene>
<dbReference type="Gene3D" id="3.40.50.150">
    <property type="entry name" value="Vaccinia Virus protein VP39"/>
    <property type="match status" value="1"/>
</dbReference>
<keyword evidence="1" id="KW-0812">Transmembrane</keyword>
<dbReference type="OrthoDB" id="163232at2"/>
<evidence type="ECO:0000256" key="1">
    <source>
        <dbReference type="SAM" id="Phobius"/>
    </source>
</evidence>
<keyword evidence="3" id="KW-0808">Transferase</keyword>